<dbReference type="InterPro" id="IPR033753">
    <property type="entry name" value="GCV_H/Fam206"/>
</dbReference>
<comment type="caution">
    <text evidence="4">The sequence shown here is derived from an EMBL/GenBank/DDBJ whole genome shotgun (WGS) entry which is preliminary data.</text>
</comment>
<dbReference type="SUPFAM" id="SSF51230">
    <property type="entry name" value="Single hybrid motif"/>
    <property type="match status" value="1"/>
</dbReference>
<dbReference type="InterPro" id="IPR003016">
    <property type="entry name" value="2-oxoA_DH_lipoyl-BS"/>
</dbReference>
<keyword evidence="2" id="KW-0450">Lipoyl</keyword>
<accession>A0A497F2X0</accession>
<sequence length="103" mass="11303">MAGKLIFFRPKPKGTAVEQGKPFGTIETAKWVGPLESPVSGTIAEINDAARKKPSLINSDPYGEGWLVIIQPSKLEEEKQKLLTGSAAVEAEKQEIEREKLKK</sequence>
<dbReference type="EMBL" id="QMQX01000015">
    <property type="protein sequence ID" value="RLE53298.1"/>
    <property type="molecule type" value="Genomic_DNA"/>
</dbReference>
<dbReference type="CDD" id="cd06848">
    <property type="entry name" value="GCS_H"/>
    <property type="match status" value="1"/>
</dbReference>
<name>A0A497F2X0_9CREN</name>
<evidence type="ECO:0000313" key="4">
    <source>
        <dbReference type="EMBL" id="RLE53298.1"/>
    </source>
</evidence>
<evidence type="ECO:0000256" key="1">
    <source>
        <dbReference type="ARBA" id="ARBA00009249"/>
    </source>
</evidence>
<dbReference type="AlphaFoldDB" id="A0A497F2X0"/>
<dbReference type="Proteomes" id="UP000272051">
    <property type="component" value="Unassembled WGS sequence"/>
</dbReference>
<comment type="similarity">
    <text evidence="1">Belongs to the GcvH family.</text>
</comment>
<evidence type="ECO:0000313" key="5">
    <source>
        <dbReference type="Proteomes" id="UP000272051"/>
    </source>
</evidence>
<dbReference type="GO" id="GO:0019464">
    <property type="term" value="P:glycine decarboxylation via glycine cleavage system"/>
    <property type="evidence" value="ECO:0007669"/>
    <property type="project" value="InterPro"/>
</dbReference>
<dbReference type="InterPro" id="IPR000089">
    <property type="entry name" value="Biotin_lipoyl"/>
</dbReference>
<reference evidence="4 5" key="1">
    <citation type="submission" date="2018-06" db="EMBL/GenBank/DDBJ databases">
        <title>Extensive metabolic versatility and redundancy in microbially diverse, dynamic hydrothermal sediments.</title>
        <authorList>
            <person name="Dombrowski N."/>
            <person name="Teske A."/>
            <person name="Baker B.J."/>
        </authorList>
    </citation>
    <scope>NUCLEOTIDE SEQUENCE [LARGE SCALE GENOMIC DNA]</scope>
    <source>
        <strain evidence="4">B34_G17</strain>
    </source>
</reference>
<dbReference type="PROSITE" id="PS50968">
    <property type="entry name" value="BIOTINYL_LIPOYL"/>
    <property type="match status" value="1"/>
</dbReference>
<dbReference type="PANTHER" id="PTHR11715">
    <property type="entry name" value="GLYCINE CLEAVAGE SYSTEM H PROTEIN"/>
    <property type="match status" value="1"/>
</dbReference>
<gene>
    <name evidence="4" type="ORF">DRJ33_01465</name>
</gene>
<dbReference type="PANTHER" id="PTHR11715:SF3">
    <property type="entry name" value="GLYCINE CLEAVAGE SYSTEM H PROTEIN-RELATED"/>
    <property type="match status" value="1"/>
</dbReference>
<protein>
    <recommendedName>
        <fullName evidence="3">Lipoyl-binding domain-containing protein</fullName>
    </recommendedName>
</protein>
<dbReference type="InterPro" id="IPR002930">
    <property type="entry name" value="GCV_H"/>
</dbReference>
<evidence type="ECO:0000256" key="2">
    <source>
        <dbReference type="ARBA" id="ARBA00022823"/>
    </source>
</evidence>
<dbReference type="PROSITE" id="PS00189">
    <property type="entry name" value="LIPOYL"/>
    <property type="match status" value="1"/>
</dbReference>
<dbReference type="GO" id="GO:0005737">
    <property type="term" value="C:cytoplasm"/>
    <property type="evidence" value="ECO:0007669"/>
    <property type="project" value="TreeGrafter"/>
</dbReference>
<dbReference type="Pfam" id="PF01597">
    <property type="entry name" value="GCV_H"/>
    <property type="match status" value="1"/>
</dbReference>
<dbReference type="InterPro" id="IPR011053">
    <property type="entry name" value="Single_hybrid_motif"/>
</dbReference>
<feature type="domain" description="Lipoyl-binding" evidence="3">
    <location>
        <begin position="1"/>
        <end position="71"/>
    </location>
</feature>
<dbReference type="Gene3D" id="2.40.50.100">
    <property type="match status" value="1"/>
</dbReference>
<organism evidence="4 5">
    <name type="scientific">Thermoproteota archaeon</name>
    <dbReference type="NCBI Taxonomy" id="2056631"/>
    <lineage>
        <taxon>Archaea</taxon>
        <taxon>Thermoproteota</taxon>
    </lineage>
</organism>
<dbReference type="GO" id="GO:0005960">
    <property type="term" value="C:glycine cleavage complex"/>
    <property type="evidence" value="ECO:0007669"/>
    <property type="project" value="InterPro"/>
</dbReference>
<evidence type="ECO:0000259" key="3">
    <source>
        <dbReference type="PROSITE" id="PS50968"/>
    </source>
</evidence>
<proteinExistence type="inferred from homology"/>
<dbReference type="GO" id="GO:0009249">
    <property type="term" value="P:protein lipoylation"/>
    <property type="evidence" value="ECO:0007669"/>
    <property type="project" value="TreeGrafter"/>
</dbReference>